<dbReference type="Gene3D" id="3.30.710.10">
    <property type="entry name" value="Potassium Channel Kv1.1, Chain A"/>
    <property type="match status" value="1"/>
</dbReference>
<dbReference type="InterPro" id="IPR011333">
    <property type="entry name" value="SKP1/BTB/POZ_sf"/>
</dbReference>
<dbReference type="InterPro" id="IPR000210">
    <property type="entry name" value="BTB/POZ_dom"/>
</dbReference>
<dbReference type="Proteomes" id="UP000291343">
    <property type="component" value="Unassembled WGS sequence"/>
</dbReference>
<dbReference type="Gene3D" id="1.25.40.420">
    <property type="match status" value="1"/>
</dbReference>
<keyword evidence="3" id="KW-1185">Reference proteome</keyword>
<sequence>MKTSSESSKTFKDRFYRLPEIGIDYDCEFIIVGTDTDNVVVEGHRFIFAVASDVFKAMFYGELTEEKSVQIEDLDPEGFKGLKQYIYTSEISLTSVKHASSIYLAAHKYMIAELRSECFKYIENNIKPSEVLELYEWCETNRIISEFEALCSKLIKEKTEEVVDDYRSKYLLPCKPSTVEMFLKSPSLRLDSELQVFTHFERWAHAEIDRENISDDSKVASHFNDLKKHIRFLTMKPEELTSRVAKSRLLTDEEKRAIGCALMNSNSTLPDTLSPIKESRKFIPKPTPIVNPTPTPINTRQQTRRIEIKQLRLRTEK</sequence>
<evidence type="ECO:0000313" key="2">
    <source>
        <dbReference type="EMBL" id="RZF40349.1"/>
    </source>
</evidence>
<accession>A0A482X3A4</accession>
<gene>
    <name evidence="2" type="ORF">LSTR_LSTR008779</name>
</gene>
<dbReference type="PROSITE" id="PS50097">
    <property type="entry name" value="BTB"/>
    <property type="match status" value="1"/>
</dbReference>
<dbReference type="PANTHER" id="PTHR45774:SF4">
    <property type="entry name" value="AXUNDEAD, ISOFORM F"/>
    <property type="match status" value="1"/>
</dbReference>
<comment type="caution">
    <text evidence="2">The sequence shown here is derived from an EMBL/GenBank/DDBJ whole genome shotgun (WGS) entry which is preliminary data.</text>
</comment>
<evidence type="ECO:0000313" key="3">
    <source>
        <dbReference type="Proteomes" id="UP000291343"/>
    </source>
</evidence>
<dbReference type="SUPFAM" id="SSF54695">
    <property type="entry name" value="POZ domain"/>
    <property type="match status" value="1"/>
</dbReference>
<name>A0A482X3A4_LAOST</name>
<feature type="domain" description="BTB" evidence="1">
    <location>
        <begin position="27"/>
        <end position="95"/>
    </location>
</feature>
<evidence type="ECO:0000259" key="1">
    <source>
        <dbReference type="PROSITE" id="PS50097"/>
    </source>
</evidence>
<reference evidence="2 3" key="1">
    <citation type="journal article" date="2017" name="Gigascience">
        <title>Genome sequence of the small brown planthopper, Laodelphax striatellus.</title>
        <authorList>
            <person name="Zhu J."/>
            <person name="Jiang F."/>
            <person name="Wang X."/>
            <person name="Yang P."/>
            <person name="Bao Y."/>
            <person name="Zhao W."/>
            <person name="Wang W."/>
            <person name="Lu H."/>
            <person name="Wang Q."/>
            <person name="Cui N."/>
            <person name="Li J."/>
            <person name="Chen X."/>
            <person name="Luo L."/>
            <person name="Yu J."/>
            <person name="Kang L."/>
            <person name="Cui F."/>
        </authorList>
    </citation>
    <scope>NUCLEOTIDE SEQUENCE [LARGE SCALE GENOMIC DNA]</scope>
    <source>
        <strain evidence="2">Lst14</strain>
    </source>
</reference>
<dbReference type="Pfam" id="PF00651">
    <property type="entry name" value="BTB"/>
    <property type="match status" value="1"/>
</dbReference>
<dbReference type="OrthoDB" id="45365at2759"/>
<dbReference type="GO" id="GO:0022008">
    <property type="term" value="P:neurogenesis"/>
    <property type="evidence" value="ECO:0007669"/>
    <property type="project" value="TreeGrafter"/>
</dbReference>
<dbReference type="PANTHER" id="PTHR45774">
    <property type="entry name" value="BTB/POZ DOMAIN-CONTAINING"/>
    <property type="match status" value="1"/>
</dbReference>
<dbReference type="STRING" id="195883.A0A482X3A4"/>
<dbReference type="AlphaFoldDB" id="A0A482X3A4"/>
<dbReference type="EMBL" id="QKKF02018494">
    <property type="protein sequence ID" value="RZF40349.1"/>
    <property type="molecule type" value="Genomic_DNA"/>
</dbReference>
<proteinExistence type="predicted"/>
<organism evidence="2 3">
    <name type="scientific">Laodelphax striatellus</name>
    <name type="common">Small brown planthopper</name>
    <name type="synonym">Delphax striatella</name>
    <dbReference type="NCBI Taxonomy" id="195883"/>
    <lineage>
        <taxon>Eukaryota</taxon>
        <taxon>Metazoa</taxon>
        <taxon>Ecdysozoa</taxon>
        <taxon>Arthropoda</taxon>
        <taxon>Hexapoda</taxon>
        <taxon>Insecta</taxon>
        <taxon>Pterygota</taxon>
        <taxon>Neoptera</taxon>
        <taxon>Paraneoptera</taxon>
        <taxon>Hemiptera</taxon>
        <taxon>Auchenorrhyncha</taxon>
        <taxon>Fulgoroidea</taxon>
        <taxon>Delphacidae</taxon>
        <taxon>Criomorphinae</taxon>
        <taxon>Laodelphax</taxon>
    </lineage>
</organism>
<dbReference type="GO" id="GO:0005829">
    <property type="term" value="C:cytosol"/>
    <property type="evidence" value="ECO:0007669"/>
    <property type="project" value="TreeGrafter"/>
</dbReference>
<protein>
    <recommendedName>
        <fullName evidence="1">BTB domain-containing protein</fullName>
    </recommendedName>
</protein>
<dbReference type="SMART" id="SM00225">
    <property type="entry name" value="BTB"/>
    <property type="match status" value="1"/>
</dbReference>
<dbReference type="InParanoid" id="A0A482X3A4"/>
<dbReference type="SMR" id="A0A482X3A4"/>